<keyword evidence="2" id="KW-1185">Reference proteome</keyword>
<protein>
    <recommendedName>
        <fullName evidence="3">Tip attachment protein J domain-containing protein</fullName>
    </recommendedName>
</protein>
<dbReference type="AlphaFoldDB" id="A0A433J1B7"/>
<evidence type="ECO:0000313" key="1">
    <source>
        <dbReference type="EMBL" id="RUQ63981.1"/>
    </source>
</evidence>
<dbReference type="Proteomes" id="UP000280346">
    <property type="component" value="Unassembled WGS sequence"/>
</dbReference>
<gene>
    <name evidence="1" type="ORF">EJ913_27030</name>
</gene>
<dbReference type="OrthoDB" id="7293840at2"/>
<sequence>MKVRLIDLLCYHKPSGHVHRWHLATFPGYQSGPADTPASVTWLPLVTAGADASVLIGSLGAADGQAELRIGDLVLRNERTRLPAARWANVLDVTTGTWLRVELDERPLNILLTDYVLQSITEREIEADAPLATAVTIWSARAGLPKPKRTEIAVPIHDFRLDFDTPVQVARYAGTGGLEGPEELKDVLKEVPLGHCPMARPTYLGIVGGYHRWSVGGGQPVQDVPRGWSSGVAVLKQAGATPSTNAYYTVDLATGILTTTVKYADFRVEVLGRRFAGVYQHRIGALIGALATSAGLVTAVDSAGMDEAPRTVGMFLAAGDGASHASVYAKLVGSVPRGGWYLGTAGQLVVTRVPHPDAATPLRRYSTAAGTTTGLVHIEGQHSPPAKQVVLRYAHNPSPGNTVADDALPNLADVTRWKQEWREAASATDAGIVAAYGNAAKVATVETALTLEADAQAELPGWVAELASPPSLYELPALDGAPGLWIGDTVTVEDDIAGFEEDGAPVVIYGRTIADRTGGATLYVAR</sequence>
<dbReference type="RefSeq" id="WP_127003800.1">
    <property type="nucleotide sequence ID" value="NZ_JBNPXW010000008.1"/>
</dbReference>
<organism evidence="1 2">
    <name type="scientific">Azospirillum doebereinerae</name>
    <dbReference type="NCBI Taxonomy" id="92933"/>
    <lineage>
        <taxon>Bacteria</taxon>
        <taxon>Pseudomonadati</taxon>
        <taxon>Pseudomonadota</taxon>
        <taxon>Alphaproteobacteria</taxon>
        <taxon>Rhodospirillales</taxon>
        <taxon>Azospirillaceae</taxon>
        <taxon>Azospirillum</taxon>
    </lineage>
</organism>
<evidence type="ECO:0008006" key="3">
    <source>
        <dbReference type="Google" id="ProtNLM"/>
    </source>
</evidence>
<evidence type="ECO:0000313" key="2">
    <source>
        <dbReference type="Proteomes" id="UP000280346"/>
    </source>
</evidence>
<name>A0A433J1B7_9PROT</name>
<dbReference type="EMBL" id="RZIJ01000031">
    <property type="protein sequence ID" value="RUQ63981.1"/>
    <property type="molecule type" value="Genomic_DNA"/>
</dbReference>
<comment type="caution">
    <text evidence="1">The sequence shown here is derived from an EMBL/GenBank/DDBJ whole genome shotgun (WGS) entry which is preliminary data.</text>
</comment>
<reference evidence="1 2" key="1">
    <citation type="submission" date="2018-12" db="EMBL/GenBank/DDBJ databases">
        <authorList>
            <person name="Yang Y."/>
        </authorList>
    </citation>
    <scope>NUCLEOTIDE SEQUENCE [LARGE SCALE GENOMIC DNA]</scope>
    <source>
        <strain evidence="1 2">GSF71</strain>
    </source>
</reference>
<proteinExistence type="predicted"/>
<accession>A0A433J1B7</accession>